<sequence length="54" mass="5915">MGLSVVDVFVLLVYLIPIAILLVIGYFLVKAAVKNGILEAHRLIEQEKGVPPQN</sequence>
<feature type="transmembrane region" description="Helical" evidence="1">
    <location>
        <begin position="6"/>
        <end position="29"/>
    </location>
</feature>
<evidence type="ECO:0000313" key="3">
    <source>
        <dbReference type="Proteomes" id="UP001430755"/>
    </source>
</evidence>
<keyword evidence="1" id="KW-1133">Transmembrane helix</keyword>
<organism evidence="2 3">
    <name type="scientific">Adlercreutzia faecimuris</name>
    <dbReference type="NCBI Taxonomy" id="2897341"/>
    <lineage>
        <taxon>Bacteria</taxon>
        <taxon>Bacillati</taxon>
        <taxon>Actinomycetota</taxon>
        <taxon>Coriobacteriia</taxon>
        <taxon>Eggerthellales</taxon>
        <taxon>Eggerthellaceae</taxon>
        <taxon>Adlercreutzia</taxon>
    </lineage>
</organism>
<keyword evidence="1" id="KW-0812">Transmembrane</keyword>
<keyword evidence="1" id="KW-0472">Membrane</keyword>
<dbReference type="Proteomes" id="UP001430755">
    <property type="component" value="Unassembled WGS sequence"/>
</dbReference>
<dbReference type="Pfam" id="PF19483">
    <property type="entry name" value="DUF6019"/>
    <property type="match status" value="1"/>
</dbReference>
<dbReference type="EMBL" id="JAJMLW010000001">
    <property type="protein sequence ID" value="MCI2241048.1"/>
    <property type="molecule type" value="Genomic_DNA"/>
</dbReference>
<gene>
    <name evidence="2" type="ORF">LPT13_01610</name>
</gene>
<dbReference type="InterPro" id="IPR046061">
    <property type="entry name" value="DUF6019"/>
</dbReference>
<evidence type="ECO:0000256" key="1">
    <source>
        <dbReference type="SAM" id="Phobius"/>
    </source>
</evidence>
<evidence type="ECO:0000313" key="2">
    <source>
        <dbReference type="EMBL" id="MCI2241048.1"/>
    </source>
</evidence>
<name>A0ABS9WDV9_9ACTN</name>
<keyword evidence="3" id="KW-1185">Reference proteome</keyword>
<dbReference type="RefSeq" id="WP_242162826.1">
    <property type="nucleotide sequence ID" value="NZ_JAJMLW010000001.1"/>
</dbReference>
<accession>A0ABS9WDV9</accession>
<protein>
    <submittedName>
        <fullName evidence="2">DUF6019 family protein</fullName>
    </submittedName>
</protein>
<reference evidence="2" key="1">
    <citation type="submission" date="2021-11" db="EMBL/GenBank/DDBJ databases">
        <title>A Novel Adlercreutzia Species, isolated from a Allomyrina dichotoma larva feces.</title>
        <authorList>
            <person name="Suh M.K."/>
        </authorList>
    </citation>
    <scope>NUCLEOTIDE SEQUENCE</scope>
    <source>
        <strain evidence="2">JBNU-10</strain>
    </source>
</reference>
<comment type="caution">
    <text evidence="2">The sequence shown here is derived from an EMBL/GenBank/DDBJ whole genome shotgun (WGS) entry which is preliminary data.</text>
</comment>
<proteinExistence type="predicted"/>